<evidence type="ECO:0000313" key="5">
    <source>
        <dbReference type="EMBL" id="MDR7089597.1"/>
    </source>
</evidence>
<keyword evidence="6" id="KW-1185">Reference proteome</keyword>
<dbReference type="RefSeq" id="WP_310070952.1">
    <property type="nucleotide sequence ID" value="NZ_JAVDVX010000002.1"/>
</dbReference>
<dbReference type="SUPFAM" id="SSF88713">
    <property type="entry name" value="Glycoside hydrolase/deacetylase"/>
    <property type="match status" value="1"/>
</dbReference>
<proteinExistence type="inferred from homology"/>
<dbReference type="InterPro" id="IPR052046">
    <property type="entry name" value="GH57_Enzymes"/>
</dbReference>
<dbReference type="InterPro" id="IPR011330">
    <property type="entry name" value="Glyco_hydro/deAcase_b/a-brl"/>
</dbReference>
<dbReference type="PANTHER" id="PTHR36306">
    <property type="entry name" value="ALPHA-AMYLASE-RELATED-RELATED"/>
    <property type="match status" value="1"/>
</dbReference>
<reference evidence="5 6" key="1">
    <citation type="submission" date="2023-07" db="EMBL/GenBank/DDBJ databases">
        <title>Sorghum-associated microbial communities from plants grown in Nebraska, USA.</title>
        <authorList>
            <person name="Schachtman D."/>
        </authorList>
    </citation>
    <scope>NUCLEOTIDE SEQUENCE [LARGE SCALE GENOMIC DNA]</scope>
    <source>
        <strain evidence="5 6">BE190</strain>
    </source>
</reference>
<comment type="similarity">
    <text evidence="1 3">Belongs to the glycosyl hydrolase 57 family.</text>
</comment>
<sequence>MANNGKTKVVFLWHMHQPDYRDIMTGEYYFPWTYLHAIKDYVDMAAHIEAQPAAKAVVNFAPILLEQLDDYAQQIAAHLKDQSKKIKDAVLASLVEPVLPAPGTMAFTDLAKKYLRANRERMIERFPAYHELANVVGTFDEKPFISRYLNEQFLIDLGVWYHISWLAEIPRRSDERIQRLQQKERNYSLEDRRELLGIIGELIASIGPRYRKLAESGQIELCMSPYAHPIIPLLIDLNSAKEAMPDVNLPNALFYPDGRNRAKWHLHEGFKTFEQYFGKRPRGCWASEGSLSDETLKLLHEAKFDWAATGDSVLHNSLRALENRSVAEQIRSDNQSLHRAYEFANIKINTFFRDDGLSDLIGFKYATWHSDDAVGDLLNHMVHIANASNDTKNTVISVIMDGENAWEYFPENAYHFLHTLYERLTTHPQLELATYSEVLDQQQPVPVAMPHLVAGSWVYGTFSTWIGDKDKNRGWDMLCDAKQQVDHALSKRSFSPAQLAQIEKQLALCEGSDWFWWFGDYNPSQSVSDFEYLFRRHLMNLYSLIEQPAPAYLHQVISVGGGDPATGGVMRQGHAN</sequence>
<dbReference type="Pfam" id="PF03065">
    <property type="entry name" value="Glyco_hydro_57"/>
    <property type="match status" value="1"/>
</dbReference>
<accession>A0ABU1UWN5</accession>
<evidence type="ECO:0000259" key="4">
    <source>
        <dbReference type="Pfam" id="PF03065"/>
    </source>
</evidence>
<organism evidence="5 6">
    <name type="scientific">Cellvibrio fibrivorans</name>
    <dbReference type="NCBI Taxonomy" id="126350"/>
    <lineage>
        <taxon>Bacteria</taxon>
        <taxon>Pseudomonadati</taxon>
        <taxon>Pseudomonadota</taxon>
        <taxon>Gammaproteobacteria</taxon>
        <taxon>Cellvibrionales</taxon>
        <taxon>Cellvibrionaceae</taxon>
        <taxon>Cellvibrio</taxon>
    </lineage>
</organism>
<dbReference type="CDD" id="cd10796">
    <property type="entry name" value="GH57N_APU"/>
    <property type="match status" value="1"/>
</dbReference>
<comment type="caution">
    <text evidence="5">The sequence shown here is derived from an EMBL/GenBank/DDBJ whole genome shotgun (WGS) entry which is preliminary data.</text>
</comment>
<evidence type="ECO:0000313" key="6">
    <source>
        <dbReference type="Proteomes" id="UP001253595"/>
    </source>
</evidence>
<dbReference type="EMBL" id="JAVDVX010000002">
    <property type="protein sequence ID" value="MDR7089597.1"/>
    <property type="molecule type" value="Genomic_DNA"/>
</dbReference>
<name>A0ABU1UWN5_9GAMM</name>
<evidence type="ECO:0000256" key="2">
    <source>
        <dbReference type="ARBA" id="ARBA00023277"/>
    </source>
</evidence>
<keyword evidence="2 3" id="KW-0119">Carbohydrate metabolism</keyword>
<evidence type="ECO:0000256" key="3">
    <source>
        <dbReference type="RuleBase" id="RU361196"/>
    </source>
</evidence>
<evidence type="ECO:0000256" key="1">
    <source>
        <dbReference type="ARBA" id="ARBA00006821"/>
    </source>
</evidence>
<feature type="domain" description="Glycoside hydrolase family 57 N-terminal" evidence="4">
    <location>
        <begin position="10"/>
        <end position="445"/>
    </location>
</feature>
<dbReference type="Proteomes" id="UP001253595">
    <property type="component" value="Unassembled WGS sequence"/>
</dbReference>
<protein>
    <submittedName>
        <fullName evidence="5">Alpha-amylase/alpha-mannosidase (GH57 family)</fullName>
    </submittedName>
</protein>
<dbReference type="InterPro" id="IPR027291">
    <property type="entry name" value="Glyco_hydro_38_N_sf"/>
</dbReference>
<gene>
    <name evidence="5" type="ORF">J2X05_001603</name>
</gene>
<dbReference type="PANTHER" id="PTHR36306:SF1">
    <property type="entry name" value="ALPHA-AMYLASE-RELATED"/>
    <property type="match status" value="1"/>
</dbReference>
<dbReference type="Gene3D" id="3.20.110.10">
    <property type="entry name" value="Glycoside hydrolase 38, N terminal domain"/>
    <property type="match status" value="1"/>
</dbReference>
<dbReference type="InterPro" id="IPR004300">
    <property type="entry name" value="Glyco_hydro_57_N"/>
</dbReference>